<sequence length="453" mass="48915">MFRALSLSLLTKLGMASSRASSSSSWQLSHMKPRISTRIRKLFRFKTAETERGKPVHSPEQNGISAATVDLEQPAKEEDDDSVALQRAVKRLHFGGSDEKKAAAAEIERLARADVNVKKQMAELRVIPALVEMVAAPGLEYQAIRALLELSKGNYMAKALMVEAGILSKLPARNIDEVDEPTRRDLSHLILSLSSLNNIDLPCLNSTLLLPFALAILESDSGPDTKAPCLATLYNMSTVLDNAAKLGSDTDLVHSILRVMVEPSNKCISEKALATIGNVVVTLPGRRAVEGCGGLAVESLIEALTWEDTPKCQELAAYALMVLAHQSPTMRAKMAADGIVPVLLEVALLGSPLAQKRALKLLQWFKDERQVRVGPHSGPPTPARASMGSPVADRRAASEGKRTVQRLVQESLHRNMELIARRASSDRPGTSAAATASKLKSLVVSTSSKSLPY</sequence>
<proteinExistence type="predicted"/>
<dbReference type="SUPFAM" id="SSF48371">
    <property type="entry name" value="ARM repeat"/>
    <property type="match status" value="1"/>
</dbReference>
<feature type="compositionally biased region" description="Basic and acidic residues" evidence="1">
    <location>
        <begin position="392"/>
        <end position="402"/>
    </location>
</feature>
<dbReference type="PANTHER" id="PTHR46700:SF2">
    <property type="entry name" value="ARM REPEAT SUPERFAMILY PROTEIN"/>
    <property type="match status" value="1"/>
</dbReference>
<accession>A0AAN7JYJ9</accession>
<evidence type="ECO:0000256" key="1">
    <source>
        <dbReference type="SAM" id="MobiDB-lite"/>
    </source>
</evidence>
<reference evidence="3 4" key="1">
    <citation type="journal article" date="2023" name="Hortic Res">
        <title>Pangenome of water caltrop reveals structural variations and asymmetric subgenome divergence after allopolyploidization.</title>
        <authorList>
            <person name="Zhang X."/>
            <person name="Chen Y."/>
            <person name="Wang L."/>
            <person name="Yuan Y."/>
            <person name="Fang M."/>
            <person name="Shi L."/>
            <person name="Lu R."/>
            <person name="Comes H.P."/>
            <person name="Ma Y."/>
            <person name="Chen Y."/>
            <person name="Huang G."/>
            <person name="Zhou Y."/>
            <person name="Zheng Z."/>
            <person name="Qiu Y."/>
        </authorList>
    </citation>
    <scope>NUCLEOTIDE SEQUENCE [LARGE SCALE GENOMIC DNA]</scope>
    <source>
        <tissue evidence="3">Roots</tissue>
    </source>
</reference>
<keyword evidence="2" id="KW-0732">Signal</keyword>
<name>A0AAN7JYJ9_9MYRT</name>
<feature type="chain" id="PRO_5042931366" evidence="2">
    <location>
        <begin position="17"/>
        <end position="453"/>
    </location>
</feature>
<feature type="signal peptide" evidence="2">
    <location>
        <begin position="1"/>
        <end position="16"/>
    </location>
</feature>
<dbReference type="Gene3D" id="1.25.10.10">
    <property type="entry name" value="Leucine-rich Repeat Variant"/>
    <property type="match status" value="2"/>
</dbReference>
<dbReference type="PANTHER" id="PTHR46700">
    <property type="entry name" value="ARM REPEAT SUPERFAMILY PROTEIN"/>
    <property type="match status" value="1"/>
</dbReference>
<dbReference type="InterPro" id="IPR011989">
    <property type="entry name" value="ARM-like"/>
</dbReference>
<dbReference type="EMBL" id="JAXIOK010000014">
    <property type="protein sequence ID" value="KAK4755577.1"/>
    <property type="molecule type" value="Genomic_DNA"/>
</dbReference>
<protein>
    <submittedName>
        <fullName evidence="3">Uncharacterized protein</fullName>
    </submittedName>
</protein>
<organism evidence="3 4">
    <name type="scientific">Trapa incisa</name>
    <dbReference type="NCBI Taxonomy" id="236973"/>
    <lineage>
        <taxon>Eukaryota</taxon>
        <taxon>Viridiplantae</taxon>
        <taxon>Streptophyta</taxon>
        <taxon>Embryophyta</taxon>
        <taxon>Tracheophyta</taxon>
        <taxon>Spermatophyta</taxon>
        <taxon>Magnoliopsida</taxon>
        <taxon>eudicotyledons</taxon>
        <taxon>Gunneridae</taxon>
        <taxon>Pentapetalae</taxon>
        <taxon>rosids</taxon>
        <taxon>malvids</taxon>
        <taxon>Myrtales</taxon>
        <taxon>Lythraceae</taxon>
        <taxon>Trapa</taxon>
    </lineage>
</organism>
<dbReference type="Proteomes" id="UP001345219">
    <property type="component" value="Chromosome 8"/>
</dbReference>
<evidence type="ECO:0000313" key="3">
    <source>
        <dbReference type="EMBL" id="KAK4755577.1"/>
    </source>
</evidence>
<feature type="region of interest" description="Disordered" evidence="1">
    <location>
        <begin position="372"/>
        <end position="402"/>
    </location>
</feature>
<comment type="caution">
    <text evidence="3">The sequence shown here is derived from an EMBL/GenBank/DDBJ whole genome shotgun (WGS) entry which is preliminary data.</text>
</comment>
<evidence type="ECO:0000313" key="4">
    <source>
        <dbReference type="Proteomes" id="UP001345219"/>
    </source>
</evidence>
<feature type="compositionally biased region" description="Low complexity" evidence="1">
    <location>
        <begin position="430"/>
        <end position="453"/>
    </location>
</feature>
<feature type="region of interest" description="Disordered" evidence="1">
    <location>
        <begin position="50"/>
        <end position="80"/>
    </location>
</feature>
<feature type="region of interest" description="Disordered" evidence="1">
    <location>
        <begin position="421"/>
        <end position="453"/>
    </location>
</feature>
<evidence type="ECO:0000256" key="2">
    <source>
        <dbReference type="SAM" id="SignalP"/>
    </source>
</evidence>
<dbReference type="InterPro" id="IPR016024">
    <property type="entry name" value="ARM-type_fold"/>
</dbReference>
<dbReference type="AlphaFoldDB" id="A0AAN7JYJ9"/>
<keyword evidence="4" id="KW-1185">Reference proteome</keyword>
<gene>
    <name evidence="3" type="ORF">SAY87_009334</name>
</gene>